<keyword evidence="5 10" id="KW-1133">Transmembrane helix</keyword>
<evidence type="ECO:0000256" key="9">
    <source>
        <dbReference type="SAM" id="MobiDB-lite"/>
    </source>
</evidence>
<feature type="region of interest" description="Disordered" evidence="9">
    <location>
        <begin position="881"/>
        <end position="911"/>
    </location>
</feature>
<comment type="caution">
    <text evidence="12">The sequence shown here is derived from an EMBL/GenBank/DDBJ whole genome shotgun (WGS) entry which is preliminary data.</text>
</comment>
<dbReference type="OrthoDB" id="6252479at2759"/>
<evidence type="ECO:0000256" key="4">
    <source>
        <dbReference type="ARBA" id="ARBA00022837"/>
    </source>
</evidence>
<evidence type="ECO:0000256" key="8">
    <source>
        <dbReference type="PROSITE-ProRule" id="PRU00043"/>
    </source>
</evidence>
<evidence type="ECO:0000256" key="10">
    <source>
        <dbReference type="SAM" id="Phobius"/>
    </source>
</evidence>
<evidence type="ECO:0000256" key="1">
    <source>
        <dbReference type="ARBA" id="ARBA00004167"/>
    </source>
</evidence>
<dbReference type="PANTHER" id="PTHR24028:SF146">
    <property type="entry name" value="CADHERIN 96CB, ISOFORM D-RELATED"/>
    <property type="match status" value="1"/>
</dbReference>
<feature type="compositionally biased region" description="Low complexity" evidence="9">
    <location>
        <begin position="885"/>
        <end position="896"/>
    </location>
</feature>
<dbReference type="GO" id="GO:0007156">
    <property type="term" value="P:homophilic cell adhesion via plasma membrane adhesion molecules"/>
    <property type="evidence" value="ECO:0007669"/>
    <property type="project" value="InterPro"/>
</dbReference>
<dbReference type="InterPro" id="IPR050174">
    <property type="entry name" value="Protocadherin/Cadherin-CA"/>
</dbReference>
<dbReference type="FunFam" id="2.60.40.60:FF:000092">
    <property type="entry name" value="Protocadherin 8"/>
    <property type="match status" value="1"/>
</dbReference>
<feature type="domain" description="Cadherin" evidence="11">
    <location>
        <begin position="400"/>
        <end position="505"/>
    </location>
</feature>
<evidence type="ECO:0000256" key="2">
    <source>
        <dbReference type="ARBA" id="ARBA00022692"/>
    </source>
</evidence>
<reference evidence="12 13" key="1">
    <citation type="submission" date="2018-04" db="EMBL/GenBank/DDBJ databases">
        <title>The genome of golden apple snail Pomacea canaliculata provides insight into stress tolerance and invasive adaptation.</title>
        <authorList>
            <person name="Liu C."/>
            <person name="Liu B."/>
            <person name="Ren Y."/>
            <person name="Zhang Y."/>
            <person name="Wang H."/>
            <person name="Li S."/>
            <person name="Jiang F."/>
            <person name="Yin L."/>
            <person name="Zhang G."/>
            <person name="Qian W."/>
            <person name="Fan W."/>
        </authorList>
    </citation>
    <scope>NUCLEOTIDE SEQUENCE [LARGE SCALE GENOMIC DNA]</scope>
    <source>
        <strain evidence="12">SZHN2017</strain>
        <tissue evidence="12">Muscle</tissue>
    </source>
</reference>
<evidence type="ECO:0000256" key="3">
    <source>
        <dbReference type="ARBA" id="ARBA00022737"/>
    </source>
</evidence>
<feature type="domain" description="Cadherin" evidence="11">
    <location>
        <begin position="506"/>
        <end position="561"/>
    </location>
</feature>
<dbReference type="Gene3D" id="2.60.40.60">
    <property type="entry name" value="Cadherins"/>
    <property type="match status" value="6"/>
</dbReference>
<evidence type="ECO:0000256" key="7">
    <source>
        <dbReference type="ARBA" id="ARBA00023180"/>
    </source>
</evidence>
<keyword evidence="13" id="KW-1185">Reference proteome</keyword>
<dbReference type="PROSITE" id="PS50268">
    <property type="entry name" value="CADHERIN_2"/>
    <property type="match status" value="4"/>
</dbReference>
<evidence type="ECO:0000256" key="6">
    <source>
        <dbReference type="ARBA" id="ARBA00023136"/>
    </source>
</evidence>
<feature type="compositionally biased region" description="Low complexity" evidence="9">
    <location>
        <begin position="768"/>
        <end position="778"/>
    </location>
</feature>
<dbReference type="AlphaFoldDB" id="A0A2T7PLZ4"/>
<dbReference type="PANTHER" id="PTHR24028">
    <property type="entry name" value="CADHERIN-87A"/>
    <property type="match status" value="1"/>
</dbReference>
<dbReference type="InterPro" id="IPR020894">
    <property type="entry name" value="Cadherin_CS"/>
</dbReference>
<keyword evidence="7" id="KW-0325">Glycoprotein</keyword>
<feature type="region of interest" description="Disordered" evidence="9">
    <location>
        <begin position="763"/>
        <end position="787"/>
    </location>
</feature>
<keyword evidence="2 10" id="KW-0812">Transmembrane</keyword>
<evidence type="ECO:0000313" key="12">
    <source>
        <dbReference type="EMBL" id="PVD34407.1"/>
    </source>
</evidence>
<keyword evidence="3" id="KW-0677">Repeat</keyword>
<evidence type="ECO:0000256" key="5">
    <source>
        <dbReference type="ARBA" id="ARBA00022989"/>
    </source>
</evidence>
<name>A0A2T7PLZ4_POMCA</name>
<dbReference type="Pfam" id="PF00028">
    <property type="entry name" value="Cadherin"/>
    <property type="match status" value="4"/>
</dbReference>
<comment type="subcellular location">
    <subcellularLocation>
        <location evidence="1">Membrane</location>
        <topology evidence="1">Single-pass membrane protein</topology>
    </subcellularLocation>
</comment>
<dbReference type="SMART" id="SM00112">
    <property type="entry name" value="CA"/>
    <property type="match status" value="5"/>
</dbReference>
<dbReference type="GO" id="GO:0005509">
    <property type="term" value="F:calcium ion binding"/>
    <property type="evidence" value="ECO:0007669"/>
    <property type="project" value="UniProtKB-UniRule"/>
</dbReference>
<dbReference type="FunFam" id="2.60.40.60:FF:000020">
    <property type="entry name" value="Dachsous cadherin-related 1b"/>
    <property type="match status" value="1"/>
</dbReference>
<feature type="domain" description="Cadherin" evidence="11">
    <location>
        <begin position="595"/>
        <end position="701"/>
    </location>
</feature>
<dbReference type="PRINTS" id="PR00205">
    <property type="entry name" value="CADHERIN"/>
</dbReference>
<feature type="compositionally biased region" description="Polar residues" evidence="9">
    <location>
        <begin position="121"/>
        <end position="133"/>
    </location>
</feature>
<feature type="domain" description="Cadherin" evidence="11">
    <location>
        <begin position="216"/>
        <end position="399"/>
    </location>
</feature>
<dbReference type="InterPro" id="IPR015919">
    <property type="entry name" value="Cadherin-like_sf"/>
</dbReference>
<dbReference type="SUPFAM" id="SSF49313">
    <property type="entry name" value="Cadherin-like"/>
    <property type="match status" value="5"/>
</dbReference>
<dbReference type="Proteomes" id="UP000245119">
    <property type="component" value="Linkage Group LG3"/>
</dbReference>
<proteinExistence type="predicted"/>
<feature type="transmembrane region" description="Helical" evidence="10">
    <location>
        <begin position="708"/>
        <end position="732"/>
    </location>
</feature>
<protein>
    <recommendedName>
        <fullName evidence="11">Cadherin domain-containing protein</fullName>
    </recommendedName>
</protein>
<dbReference type="CDD" id="cd11304">
    <property type="entry name" value="Cadherin_repeat"/>
    <property type="match status" value="4"/>
</dbReference>
<organism evidence="12 13">
    <name type="scientific">Pomacea canaliculata</name>
    <name type="common">Golden apple snail</name>
    <dbReference type="NCBI Taxonomy" id="400727"/>
    <lineage>
        <taxon>Eukaryota</taxon>
        <taxon>Metazoa</taxon>
        <taxon>Spiralia</taxon>
        <taxon>Lophotrochozoa</taxon>
        <taxon>Mollusca</taxon>
        <taxon>Gastropoda</taxon>
        <taxon>Caenogastropoda</taxon>
        <taxon>Architaenioglossa</taxon>
        <taxon>Ampullarioidea</taxon>
        <taxon>Ampullariidae</taxon>
        <taxon>Pomacea</taxon>
    </lineage>
</organism>
<dbReference type="EMBL" id="PZQS01000003">
    <property type="protein sequence ID" value="PVD34407.1"/>
    <property type="molecule type" value="Genomic_DNA"/>
</dbReference>
<feature type="region of interest" description="Disordered" evidence="9">
    <location>
        <begin position="926"/>
        <end position="970"/>
    </location>
</feature>
<sequence>MLHILGVLRRFGGTGNSTKEAKMKSLIRIVFVVLCLTTLRVQCQDPLVIYTHTEEQPRGTFVGNIRYDMLLRQEISPDENTNLRFRLTNSSGSQAYLFTINETSSTISTTRESTARPCVPNSGTVSSPWRSPSTGKALPRWTCSNCGRPFAGELERVRVGLSGSCAHRGAVDPDTGGNNSVQAYRLTPLSPPTEGLFRLSVVGNLDGSSDLEIVINQESYNASVEENVGLQTPILQVMAVDDDIGDNARIKYVLSPRATDIFLVEARNEAPSYWSTEAFVVINVLDTNDNAPQISINLSPDGTNLLESEPVGKFVAHVSVSDLDDGDNGRVSCSVDDPSFSLENLWDMYKVILSMPLDYEAAPSHRVTITCRDHGQPALSSSASFIVQVLDVNDLAPIFSKNIYTSSITENSYEVQKLLQVSARDPDTDLGGEVEYFLEDNARINLLFFIDPSSGILQARAPVDREETGQFTFSVLARDKGTPQLTSTATIIITVEDENDERPRFVRPLFNCYVLEKQPVGTRVGNVTASDDDTSQNARMKYSIVAGIGDGELFTIEPNTGEGGGPTEPAFYDLANVSVQVLDDNDNRPVIEYPREGNNTVIVAYNTPVGSVLAVVRATDTDDGPFGQLIFLIAAGDTSSLFDLNRLTGVLRLGRMILSSDVKEHVLQIKVQDGGNPPIYETETLHVVVTSGNATLLASSRRDTDQNILIVIILICVTAIMAIAIVTTICLIRRIDRERRQKRALAKVEEEKMFHLKNQDTFANISPETSTGSESSSFGSGGNKNKKKEVSFSIDDGVESLNMSSGSAHTIHLKPVVYRLTSFCAQQEKNCLSVLTPSLRGEPGMLNIPVNHRMSADDNHLQTVHEEEACQLMEMLRRNGEDAMSASSGETGTSDSGRGGSEDDSHSNRGSGLEADAVAMYPMPPVYAARGTTPPVNAGLGDLRPIRTRHSGRGGLSSGSGRVPRQHLPHVSFNGNLEYLGESSTDRDDEFPPSSPASGGVLAILRRSEFSLWVVATACLPERAALVPGKDVRDLEGVEAHSGSRNSPTLQSRSFFLSSDQISLHFFMSQTCAGPSDTIMRSLPSHKGSFRKQFSRLIEGNNVLENRSGSEANTLCELNIPPIRSHKAALSSLGKTDSVQGAVIVACQRKPKMENRRSAPLCRTSAGRFQG</sequence>
<keyword evidence="4 8" id="KW-0106">Calcium</keyword>
<feature type="region of interest" description="Disordered" evidence="9">
    <location>
        <begin position="109"/>
        <end position="133"/>
    </location>
</feature>
<keyword evidence="6 10" id="KW-0472">Membrane</keyword>
<gene>
    <name evidence="12" type="ORF">C0Q70_05679</name>
</gene>
<feature type="region of interest" description="Disordered" evidence="9">
    <location>
        <begin position="976"/>
        <end position="995"/>
    </location>
</feature>
<dbReference type="PROSITE" id="PS00232">
    <property type="entry name" value="CADHERIN_1"/>
    <property type="match status" value="1"/>
</dbReference>
<dbReference type="InterPro" id="IPR002126">
    <property type="entry name" value="Cadherin-like_dom"/>
</dbReference>
<evidence type="ECO:0000259" key="11">
    <source>
        <dbReference type="PROSITE" id="PS50268"/>
    </source>
</evidence>
<accession>A0A2T7PLZ4</accession>
<dbReference type="GO" id="GO:0005886">
    <property type="term" value="C:plasma membrane"/>
    <property type="evidence" value="ECO:0007669"/>
    <property type="project" value="InterPro"/>
</dbReference>
<evidence type="ECO:0000313" key="13">
    <source>
        <dbReference type="Proteomes" id="UP000245119"/>
    </source>
</evidence>